<dbReference type="EMBL" id="NQMQ01000002">
    <property type="protein sequence ID" value="PAJ70921.1"/>
    <property type="molecule type" value="Genomic_DNA"/>
</dbReference>
<evidence type="ECO:0000313" key="1">
    <source>
        <dbReference type="EMBL" id="PAJ70921.1"/>
    </source>
</evidence>
<dbReference type="RefSeq" id="WP_095275387.1">
    <property type="nucleotide sequence ID" value="NZ_CP047655.1"/>
</dbReference>
<gene>
    <name evidence="1" type="ORF">CIG21_01695</name>
</gene>
<sequence length="123" mass="13170">MLTEVITELVGLLKDHGMRATADARNINAPCCFVTVTRFDKPTLDAAWRATGEVLAIGRDLGGLADISTLSKFVDDILDALEPEGVAVESIETNQQATPPTGGTLPAVRLTYTLYAERTNHGN</sequence>
<dbReference type="AlphaFoldDB" id="A0A269PFA4"/>
<accession>A0A269PFA4</accession>
<evidence type="ECO:0008006" key="3">
    <source>
        <dbReference type="Google" id="ProtNLM"/>
    </source>
</evidence>
<proteinExistence type="predicted"/>
<dbReference type="Proteomes" id="UP000215771">
    <property type="component" value="Unassembled WGS sequence"/>
</dbReference>
<protein>
    <recommendedName>
        <fullName evidence="3">DUF3168 domain-containing protein</fullName>
    </recommendedName>
</protein>
<name>A0A269PFA4_9CORY</name>
<evidence type="ECO:0000313" key="2">
    <source>
        <dbReference type="Proteomes" id="UP000215771"/>
    </source>
</evidence>
<organism evidence="1 2">
    <name type="scientific">Corynebacterium hadale</name>
    <dbReference type="NCBI Taxonomy" id="2026255"/>
    <lineage>
        <taxon>Bacteria</taxon>
        <taxon>Bacillati</taxon>
        <taxon>Actinomycetota</taxon>
        <taxon>Actinomycetes</taxon>
        <taxon>Mycobacteriales</taxon>
        <taxon>Corynebacteriaceae</taxon>
        <taxon>Corynebacterium</taxon>
    </lineage>
</organism>
<reference evidence="1 2" key="1">
    <citation type="submission" date="2017-08" db="EMBL/GenBank/DDBJ databases">
        <authorList>
            <person name="de Groot N.N."/>
        </authorList>
    </citation>
    <scope>NUCLEOTIDE SEQUENCE [LARGE SCALE GENOMIC DNA]</scope>
    <source>
        <strain evidence="1 2">NBT06-6</strain>
    </source>
</reference>
<comment type="caution">
    <text evidence="1">The sequence shown here is derived from an EMBL/GenBank/DDBJ whole genome shotgun (WGS) entry which is preliminary data.</text>
</comment>